<keyword evidence="4 7" id="KW-1133">Transmembrane helix</keyword>
<keyword evidence="5 7" id="KW-0472">Membrane</keyword>
<organism evidence="8 9">
    <name type="scientific">Pandoraea bronchicola</name>
    <dbReference type="NCBI Taxonomy" id="2508287"/>
    <lineage>
        <taxon>Bacteria</taxon>
        <taxon>Pseudomonadati</taxon>
        <taxon>Pseudomonadota</taxon>
        <taxon>Betaproteobacteria</taxon>
        <taxon>Burkholderiales</taxon>
        <taxon>Burkholderiaceae</taxon>
        <taxon>Pandoraea</taxon>
    </lineage>
</organism>
<comment type="subcellular location">
    <subcellularLocation>
        <location evidence="1">Cell membrane</location>
        <topology evidence="1">Multi-pass membrane protein</topology>
    </subcellularLocation>
</comment>
<dbReference type="AlphaFoldDB" id="A0A5E5BW53"/>
<dbReference type="GO" id="GO:0005886">
    <property type="term" value="C:plasma membrane"/>
    <property type="evidence" value="ECO:0007669"/>
    <property type="project" value="UniProtKB-SubCell"/>
</dbReference>
<gene>
    <name evidence="8" type="ORF">PBR20603_03817</name>
</gene>
<evidence type="ECO:0000256" key="5">
    <source>
        <dbReference type="ARBA" id="ARBA00023136"/>
    </source>
</evidence>
<feature type="transmembrane region" description="Helical" evidence="7">
    <location>
        <begin position="43"/>
        <end position="62"/>
    </location>
</feature>
<dbReference type="GO" id="GO:0015658">
    <property type="term" value="F:branched-chain amino acid transmembrane transporter activity"/>
    <property type="evidence" value="ECO:0007669"/>
    <property type="project" value="InterPro"/>
</dbReference>
<feature type="region of interest" description="Disordered" evidence="6">
    <location>
        <begin position="331"/>
        <end position="354"/>
    </location>
</feature>
<evidence type="ECO:0000256" key="1">
    <source>
        <dbReference type="ARBA" id="ARBA00004651"/>
    </source>
</evidence>
<feature type="transmembrane region" description="Helical" evidence="7">
    <location>
        <begin position="167"/>
        <end position="187"/>
    </location>
</feature>
<evidence type="ECO:0000256" key="4">
    <source>
        <dbReference type="ARBA" id="ARBA00022989"/>
    </source>
</evidence>
<dbReference type="InterPro" id="IPR001851">
    <property type="entry name" value="ABC_transp_permease"/>
</dbReference>
<keyword evidence="2" id="KW-1003">Cell membrane</keyword>
<protein>
    <submittedName>
        <fullName evidence="8">ABC transporter permease</fullName>
    </submittedName>
</protein>
<dbReference type="Pfam" id="PF02653">
    <property type="entry name" value="BPD_transp_2"/>
    <property type="match status" value="1"/>
</dbReference>
<evidence type="ECO:0000313" key="9">
    <source>
        <dbReference type="Proteomes" id="UP000382040"/>
    </source>
</evidence>
<evidence type="ECO:0000256" key="2">
    <source>
        <dbReference type="ARBA" id="ARBA00022475"/>
    </source>
</evidence>
<feature type="transmembrane region" description="Helical" evidence="7">
    <location>
        <begin position="92"/>
        <end position="114"/>
    </location>
</feature>
<dbReference type="CDD" id="cd06581">
    <property type="entry name" value="TM_PBP1_LivM_like"/>
    <property type="match status" value="1"/>
</dbReference>
<dbReference type="InterPro" id="IPR043428">
    <property type="entry name" value="LivM-like"/>
</dbReference>
<reference evidence="8 9" key="1">
    <citation type="submission" date="2019-08" db="EMBL/GenBank/DDBJ databases">
        <authorList>
            <person name="Peeters C."/>
        </authorList>
    </citation>
    <scope>NUCLEOTIDE SEQUENCE [LARGE SCALE GENOMIC DNA]</scope>
    <source>
        <strain evidence="8 9">LMG 20603</strain>
    </source>
</reference>
<dbReference type="OrthoDB" id="9034298at2"/>
<feature type="transmembrane region" description="Helical" evidence="7">
    <location>
        <begin position="208"/>
        <end position="234"/>
    </location>
</feature>
<accession>A0A5E5BW53</accession>
<dbReference type="PANTHER" id="PTHR30482:SF17">
    <property type="entry name" value="ABC TRANSPORTER ATP-BINDING PROTEIN"/>
    <property type="match status" value="1"/>
</dbReference>
<dbReference type="EMBL" id="CABPST010000012">
    <property type="protein sequence ID" value="VVE89844.1"/>
    <property type="molecule type" value="Genomic_DNA"/>
</dbReference>
<name>A0A5E5BW53_9BURK</name>
<feature type="transmembrane region" description="Helical" evidence="7">
    <location>
        <begin position="69"/>
        <end position="86"/>
    </location>
</feature>
<feature type="transmembrane region" description="Helical" evidence="7">
    <location>
        <begin position="121"/>
        <end position="138"/>
    </location>
</feature>
<proteinExistence type="predicted"/>
<feature type="transmembrane region" description="Helical" evidence="7">
    <location>
        <begin position="254"/>
        <end position="279"/>
    </location>
</feature>
<sequence length="354" mass="36787">MNAFLHGRGNARRADVLIFALLLVLFASVPAWADQGFVFLAGVALVQIVFALSFNTIFGLAGMVSFGHAAYFATGAYAAGILLRDLPGVSLATILLAGGAAGAIMAALIGFVALRRASGNYFAILTLALAELLHIVIAKSDWLGREDGMTGIVRPSLLGIDLNQGASLYYVLLALAVIFGFGAWLMWHGAFGRMLGAIRQDADRMAFLGANVHLARLAAFTVSGAGAGLAGAMYAPLAQLLTPEVAHWTYSALPILFCLLGGTAYFWGPVLGVMLFLGLEHATRNIVGLSEVVIGTTLLVVVLAFPGGIAGGIVHLLRRRALPTPLPTRVAPEAAGSAATGNATPLTHRAEADA</sequence>
<dbReference type="RefSeq" id="WP_150561054.1">
    <property type="nucleotide sequence ID" value="NZ_CABPST010000012.1"/>
</dbReference>
<evidence type="ECO:0000313" key="8">
    <source>
        <dbReference type="EMBL" id="VVE89844.1"/>
    </source>
</evidence>
<evidence type="ECO:0000256" key="6">
    <source>
        <dbReference type="SAM" id="MobiDB-lite"/>
    </source>
</evidence>
<dbReference type="PANTHER" id="PTHR30482">
    <property type="entry name" value="HIGH-AFFINITY BRANCHED-CHAIN AMINO ACID TRANSPORT SYSTEM PERMEASE"/>
    <property type="match status" value="1"/>
</dbReference>
<keyword evidence="3 7" id="KW-0812">Transmembrane</keyword>
<evidence type="ECO:0000256" key="7">
    <source>
        <dbReference type="SAM" id="Phobius"/>
    </source>
</evidence>
<feature type="transmembrane region" description="Helical" evidence="7">
    <location>
        <begin position="291"/>
        <end position="317"/>
    </location>
</feature>
<keyword evidence="9" id="KW-1185">Reference proteome</keyword>
<evidence type="ECO:0000256" key="3">
    <source>
        <dbReference type="ARBA" id="ARBA00022692"/>
    </source>
</evidence>
<dbReference type="Proteomes" id="UP000382040">
    <property type="component" value="Unassembled WGS sequence"/>
</dbReference>